<keyword evidence="1" id="KW-0472">Membrane</keyword>
<proteinExistence type="predicted"/>
<keyword evidence="3" id="KW-1185">Reference proteome</keyword>
<evidence type="ECO:0000256" key="1">
    <source>
        <dbReference type="SAM" id="Phobius"/>
    </source>
</evidence>
<accession>A0A6A7N4N1</accession>
<reference evidence="2 3" key="1">
    <citation type="submission" date="2019-10" db="EMBL/GenBank/DDBJ databases">
        <title>Two novel species isolated from a subtropical stream in China.</title>
        <authorList>
            <person name="Lu H."/>
        </authorList>
    </citation>
    <scope>NUCLEOTIDE SEQUENCE [LARGE SCALE GENOMIC DNA]</scope>
    <source>
        <strain evidence="2 3">FT29W</strain>
    </source>
</reference>
<keyword evidence="1" id="KW-0812">Transmembrane</keyword>
<keyword evidence="1" id="KW-1133">Transmembrane helix</keyword>
<comment type="caution">
    <text evidence="2">The sequence shown here is derived from an EMBL/GenBank/DDBJ whole genome shotgun (WGS) entry which is preliminary data.</text>
</comment>
<evidence type="ECO:0000313" key="2">
    <source>
        <dbReference type="EMBL" id="MQA39976.1"/>
    </source>
</evidence>
<evidence type="ECO:0000313" key="3">
    <source>
        <dbReference type="Proteomes" id="UP000440498"/>
    </source>
</evidence>
<gene>
    <name evidence="2" type="ORF">GEV02_17640</name>
</gene>
<dbReference type="AlphaFoldDB" id="A0A6A7N4N1"/>
<organism evidence="2 3">
    <name type="scientific">Rugamonas aquatica</name>
    <dbReference type="NCBI Taxonomy" id="2743357"/>
    <lineage>
        <taxon>Bacteria</taxon>
        <taxon>Pseudomonadati</taxon>
        <taxon>Pseudomonadota</taxon>
        <taxon>Betaproteobacteria</taxon>
        <taxon>Burkholderiales</taxon>
        <taxon>Oxalobacteraceae</taxon>
        <taxon>Telluria group</taxon>
        <taxon>Rugamonas</taxon>
    </lineage>
</organism>
<feature type="transmembrane region" description="Helical" evidence="1">
    <location>
        <begin position="12"/>
        <end position="32"/>
    </location>
</feature>
<name>A0A6A7N4N1_9BURK</name>
<sequence>MVKKSAVPDGGAADFSIFGCVTLTAALYSIAIGLSSRNVAMFGAGVLLSFVFSAAFGFLSTQLPLKHARAFSCTAIAIVFGVHIIERYRRHIVNQREFFEFLRAD</sequence>
<dbReference type="Proteomes" id="UP000440498">
    <property type="component" value="Unassembled WGS sequence"/>
</dbReference>
<dbReference type="RefSeq" id="WP_152839208.1">
    <property type="nucleotide sequence ID" value="NZ_WHUG01000006.1"/>
</dbReference>
<feature type="transmembrane region" description="Helical" evidence="1">
    <location>
        <begin position="39"/>
        <end position="61"/>
    </location>
</feature>
<feature type="transmembrane region" description="Helical" evidence="1">
    <location>
        <begin position="67"/>
        <end position="85"/>
    </location>
</feature>
<protein>
    <submittedName>
        <fullName evidence="2">Uncharacterized protein</fullName>
    </submittedName>
</protein>
<dbReference type="EMBL" id="WHUG01000006">
    <property type="protein sequence ID" value="MQA39976.1"/>
    <property type="molecule type" value="Genomic_DNA"/>
</dbReference>